<reference evidence="2" key="1">
    <citation type="submission" date="2020-11" db="EMBL/GenBank/DDBJ databases">
        <authorList>
            <person name="Thieme N."/>
            <person name="Liebl W."/>
            <person name="Zverlov V."/>
        </authorList>
    </citation>
    <scope>NUCLEOTIDE SEQUENCE</scope>
    <source>
        <strain evidence="2">NT08</strain>
    </source>
</reference>
<name>A0AAE2RS47_CLOBE</name>
<comment type="caution">
    <text evidence="2">The sequence shown here is derived from an EMBL/GenBank/DDBJ whole genome shotgun (WGS) entry which is preliminary data.</text>
</comment>
<dbReference type="RefSeq" id="WP_049767636.1">
    <property type="nucleotide sequence ID" value="NZ_CP073279.1"/>
</dbReference>
<keyword evidence="1" id="KW-1133">Transmembrane helix</keyword>
<evidence type="ECO:0000313" key="3">
    <source>
        <dbReference type="Proteomes" id="UP000631418"/>
    </source>
</evidence>
<protein>
    <submittedName>
        <fullName evidence="2">Uncharacterized protein</fullName>
    </submittedName>
</protein>
<dbReference type="Proteomes" id="UP000631418">
    <property type="component" value="Unassembled WGS sequence"/>
</dbReference>
<gene>
    <name evidence="2" type="ORF">IS491_18450</name>
</gene>
<keyword evidence="1" id="KW-0812">Transmembrane</keyword>
<accession>A0AAE2RS47</accession>
<dbReference type="EMBL" id="JADOEF010000001">
    <property type="protein sequence ID" value="MBF7810602.1"/>
    <property type="molecule type" value="Genomic_DNA"/>
</dbReference>
<keyword evidence="1" id="KW-0472">Membrane</keyword>
<evidence type="ECO:0000256" key="1">
    <source>
        <dbReference type="SAM" id="Phobius"/>
    </source>
</evidence>
<evidence type="ECO:0000313" key="2">
    <source>
        <dbReference type="EMBL" id="MBF7810602.1"/>
    </source>
</evidence>
<proteinExistence type="predicted"/>
<organism evidence="2 3">
    <name type="scientific">Clostridium beijerinckii</name>
    <name type="common">Clostridium MP</name>
    <dbReference type="NCBI Taxonomy" id="1520"/>
    <lineage>
        <taxon>Bacteria</taxon>
        <taxon>Bacillati</taxon>
        <taxon>Bacillota</taxon>
        <taxon>Clostridia</taxon>
        <taxon>Eubacteriales</taxon>
        <taxon>Clostridiaceae</taxon>
        <taxon>Clostridium</taxon>
    </lineage>
</organism>
<dbReference type="AlphaFoldDB" id="A0AAE2RS47"/>
<feature type="transmembrane region" description="Helical" evidence="1">
    <location>
        <begin position="21"/>
        <end position="43"/>
    </location>
</feature>
<sequence>MSKMMQSISKENMSKIHQSMMRIWNVMMIIPIFLIIDVIYIIFKQEEKIYVKVCRVSDT</sequence>